<dbReference type="EMBL" id="VXIS01000044">
    <property type="protein sequence ID" value="KAA8910615.1"/>
    <property type="molecule type" value="Genomic_DNA"/>
</dbReference>
<dbReference type="AlphaFoldDB" id="A0A5J5F3S8"/>
<feature type="domain" description="Ribosomal protein mS38 C-terminal" evidence="6">
    <location>
        <begin position="149"/>
        <end position="182"/>
    </location>
</feature>
<evidence type="ECO:0000256" key="2">
    <source>
        <dbReference type="ARBA" id="ARBA00023128"/>
    </source>
</evidence>
<proteinExistence type="inferred from homology"/>
<dbReference type="SMART" id="SM01155">
    <property type="entry name" value="DUF1713"/>
    <property type="match status" value="1"/>
</dbReference>
<evidence type="ECO:0000256" key="4">
    <source>
        <dbReference type="ARBA" id="ARBA00035682"/>
    </source>
</evidence>
<gene>
    <name evidence="7" type="ORF">FN846DRAFT_904863</name>
</gene>
<feature type="region of interest" description="Disordered" evidence="5">
    <location>
        <begin position="24"/>
        <end position="75"/>
    </location>
</feature>
<dbReference type="Pfam" id="PF08213">
    <property type="entry name" value="COX24_C"/>
    <property type="match status" value="1"/>
</dbReference>
<organism evidence="7 8">
    <name type="scientific">Sphaerosporella brunnea</name>
    <dbReference type="NCBI Taxonomy" id="1250544"/>
    <lineage>
        <taxon>Eukaryota</taxon>
        <taxon>Fungi</taxon>
        <taxon>Dikarya</taxon>
        <taxon>Ascomycota</taxon>
        <taxon>Pezizomycotina</taxon>
        <taxon>Pezizomycetes</taxon>
        <taxon>Pezizales</taxon>
        <taxon>Pyronemataceae</taxon>
        <taxon>Sphaerosporella</taxon>
    </lineage>
</organism>
<evidence type="ECO:0000256" key="5">
    <source>
        <dbReference type="SAM" id="MobiDB-lite"/>
    </source>
</evidence>
<sequence>MLPALARCLGAAAPSSFATKTLRAAYSSSSSSKPSSPADGSRSSPRAALVEQQVATQAPRAAAGKPGSGIPFVPSTDHLHPSDVALSTFFALHRPISIVSHFPPSSTPRAPPRNVESRVVEEGPWAYGVPFRPPPVPQEESEDGQRFYELISVRRQRKLKMKKHKYKKLMKKTRNERRRIERQRS</sequence>
<dbReference type="GO" id="GO:0005739">
    <property type="term" value="C:mitochondrion"/>
    <property type="evidence" value="ECO:0007669"/>
    <property type="project" value="UniProtKB-SubCell"/>
</dbReference>
<keyword evidence="2" id="KW-0496">Mitochondrion</keyword>
<evidence type="ECO:0000313" key="7">
    <source>
        <dbReference type="EMBL" id="KAA8910615.1"/>
    </source>
</evidence>
<evidence type="ECO:0000256" key="1">
    <source>
        <dbReference type="ARBA" id="ARBA00004173"/>
    </source>
</evidence>
<dbReference type="InterPro" id="IPR013177">
    <property type="entry name" value="Ribosomal_mS38_C"/>
</dbReference>
<dbReference type="PANTHER" id="PTHR32035:SF3">
    <property type="entry name" value="SMALL RIBOSOMAL SUBUNIT PROTEIN MS38"/>
    <property type="match status" value="1"/>
</dbReference>
<comment type="similarity">
    <text evidence="3">Belongs to the mitochondrion-specific ribosomal protein mS38 family.</text>
</comment>
<keyword evidence="8" id="KW-1185">Reference proteome</keyword>
<dbReference type="OrthoDB" id="5430504at2759"/>
<feature type="compositionally biased region" description="Low complexity" evidence="5">
    <location>
        <begin position="24"/>
        <end position="48"/>
    </location>
</feature>
<reference evidence="7 8" key="1">
    <citation type="submission" date="2019-09" db="EMBL/GenBank/DDBJ databases">
        <title>Draft genome of the ectomycorrhizal ascomycete Sphaerosporella brunnea.</title>
        <authorList>
            <consortium name="DOE Joint Genome Institute"/>
            <person name="Benucci G.M."/>
            <person name="Marozzi G."/>
            <person name="Antonielli L."/>
            <person name="Sanchez S."/>
            <person name="Marco P."/>
            <person name="Wang X."/>
            <person name="Falini L.B."/>
            <person name="Barry K."/>
            <person name="Haridas S."/>
            <person name="Lipzen A."/>
            <person name="Labutti K."/>
            <person name="Grigoriev I.V."/>
            <person name="Murat C."/>
            <person name="Martin F."/>
            <person name="Albertini E."/>
            <person name="Donnini D."/>
            <person name="Bonito G."/>
        </authorList>
    </citation>
    <scope>NUCLEOTIDE SEQUENCE [LARGE SCALE GENOMIC DNA]</scope>
    <source>
        <strain evidence="7 8">Sb_GMNB300</strain>
    </source>
</reference>
<comment type="subcellular location">
    <subcellularLocation>
        <location evidence="1">Mitochondrion</location>
    </subcellularLocation>
</comment>
<dbReference type="InParanoid" id="A0A5J5F3S8"/>
<evidence type="ECO:0000259" key="6">
    <source>
        <dbReference type="SMART" id="SM01155"/>
    </source>
</evidence>
<name>A0A5J5F3S8_9PEZI</name>
<evidence type="ECO:0000313" key="8">
    <source>
        <dbReference type="Proteomes" id="UP000326924"/>
    </source>
</evidence>
<accession>A0A5J5F3S8</accession>
<dbReference type="PANTHER" id="PTHR32035">
    <property type="entry name" value="AURORA KINASE A-INTERACTING PROTEIN"/>
    <property type="match status" value="1"/>
</dbReference>
<dbReference type="Proteomes" id="UP000326924">
    <property type="component" value="Unassembled WGS sequence"/>
</dbReference>
<protein>
    <recommendedName>
        <fullName evidence="4">Small ribosomal subunit protein mS38</fullName>
    </recommendedName>
</protein>
<evidence type="ECO:0000256" key="3">
    <source>
        <dbReference type="ARBA" id="ARBA00035647"/>
    </source>
</evidence>
<comment type="caution">
    <text evidence="7">The sequence shown here is derived from an EMBL/GenBank/DDBJ whole genome shotgun (WGS) entry which is preliminary data.</text>
</comment>